<feature type="domain" description="BTB" evidence="2">
    <location>
        <begin position="55"/>
        <end position="110"/>
    </location>
</feature>
<name>A0A3B6B2Y1_WHEAT</name>
<dbReference type="RefSeq" id="XP_044458183.1">
    <property type="nucleotide sequence ID" value="XM_044602248.1"/>
</dbReference>
<dbReference type="Gramene" id="TraesWEE_scaffold_088243_01G000100.1">
    <property type="protein sequence ID" value="TraesWEE_scaffold_088243_01G000100.1"/>
    <property type="gene ID" value="TraesWEE_scaffold_088243_01G000100"/>
</dbReference>
<dbReference type="InterPro" id="IPR011333">
    <property type="entry name" value="SKP1/BTB/POZ_sf"/>
</dbReference>
<dbReference type="Gramene" id="TraesCLE_scaffold_064791_01G000200.1">
    <property type="protein sequence ID" value="TraesCLE_scaffold_064791_01G000200.1"/>
    <property type="gene ID" value="TraesCLE_scaffold_064791_01G000200"/>
</dbReference>
<dbReference type="PROSITE" id="PS50097">
    <property type="entry name" value="BTB"/>
    <property type="match status" value="1"/>
</dbReference>
<protein>
    <recommendedName>
        <fullName evidence="2">BTB domain-containing protein</fullName>
    </recommendedName>
</protein>
<dbReference type="InterPro" id="IPR000210">
    <property type="entry name" value="BTB/POZ_dom"/>
</dbReference>
<evidence type="ECO:0000259" key="2">
    <source>
        <dbReference type="PROSITE" id="PS50097"/>
    </source>
</evidence>
<gene>
    <name evidence="3" type="primary">LOC123189757</name>
</gene>
<proteinExistence type="predicted"/>
<comment type="pathway">
    <text evidence="1">Protein modification; protein ubiquitination.</text>
</comment>
<keyword evidence="4" id="KW-1185">Reference proteome</keyword>
<dbReference type="PANTHER" id="PTHR46336:SF3">
    <property type="entry name" value="BTB_POZ DOMAIN-CONTAINING PROTEIN POB1"/>
    <property type="match status" value="1"/>
</dbReference>
<dbReference type="EnsemblPlants" id="TraesCS2A02G365700.1">
    <property type="protein sequence ID" value="TraesCS2A02G365700.1"/>
    <property type="gene ID" value="TraesCS2A02G365700"/>
</dbReference>
<dbReference type="Gramene" id="TraesCS2A02G365700.1">
    <property type="protein sequence ID" value="TraesCS2A02G365700.1"/>
    <property type="gene ID" value="TraesCS2A02G365700"/>
</dbReference>
<evidence type="ECO:0000313" key="3">
    <source>
        <dbReference type="EnsemblPlants" id="TraesCS2A02G365700.1"/>
    </source>
</evidence>
<reference evidence="3" key="1">
    <citation type="submission" date="2018-08" db="EMBL/GenBank/DDBJ databases">
        <authorList>
            <person name="Rossello M."/>
        </authorList>
    </citation>
    <scope>NUCLEOTIDE SEQUENCE [LARGE SCALE GENOMIC DNA]</scope>
    <source>
        <strain evidence="3">cv. Chinese Spring</strain>
    </source>
</reference>
<dbReference type="Gramene" id="TraesJUL2A03G00748110.1">
    <property type="protein sequence ID" value="TraesJUL2A03G00748110.1"/>
    <property type="gene ID" value="TraesJUL2A03G00748110"/>
</dbReference>
<dbReference type="PANTHER" id="PTHR46336">
    <property type="entry name" value="OS02G0260700 PROTEIN"/>
    <property type="match status" value="1"/>
</dbReference>
<dbReference type="KEGG" id="taes:123189757"/>
<dbReference type="Gramene" id="TraesCAD_scaffold_036929_01G000200.1">
    <property type="protein sequence ID" value="TraesCAD_scaffold_036929_01G000200.1"/>
    <property type="gene ID" value="TraesCAD_scaffold_036929_01G000200"/>
</dbReference>
<dbReference type="Gene3D" id="3.30.710.10">
    <property type="entry name" value="Potassium Channel Kv1.1, Chain A"/>
    <property type="match status" value="1"/>
</dbReference>
<dbReference type="Proteomes" id="UP000019116">
    <property type="component" value="Chromosome 2A"/>
</dbReference>
<dbReference type="Gramene" id="TraesROB_scaffold_012112_01G000100.1">
    <property type="protein sequence ID" value="TraesROB_scaffold_012112_01G000100.1"/>
    <property type="gene ID" value="TraesROB_scaffold_012112_01G000100"/>
</dbReference>
<dbReference type="AlphaFoldDB" id="A0A3B6B2Y1"/>
<dbReference type="GeneID" id="123189757"/>
<organism evidence="3">
    <name type="scientific">Triticum aestivum</name>
    <name type="common">Wheat</name>
    <dbReference type="NCBI Taxonomy" id="4565"/>
    <lineage>
        <taxon>Eukaryota</taxon>
        <taxon>Viridiplantae</taxon>
        <taxon>Streptophyta</taxon>
        <taxon>Embryophyta</taxon>
        <taxon>Tracheophyta</taxon>
        <taxon>Spermatophyta</taxon>
        <taxon>Magnoliopsida</taxon>
        <taxon>Liliopsida</taxon>
        <taxon>Poales</taxon>
        <taxon>Poaceae</taxon>
        <taxon>BOP clade</taxon>
        <taxon>Pooideae</taxon>
        <taxon>Triticodae</taxon>
        <taxon>Triticeae</taxon>
        <taxon>Triticinae</taxon>
        <taxon>Triticum</taxon>
    </lineage>
</organism>
<dbReference type="Gramene" id="TraesCS2A03G0893400.1">
    <property type="protein sequence ID" value="TraesCS2A03G0893400.1.CDS"/>
    <property type="gene ID" value="TraesCS2A03G0893400"/>
</dbReference>
<dbReference type="InterPro" id="IPR045890">
    <property type="entry name" value="POB1-like"/>
</dbReference>
<dbReference type="Gramene" id="TraesNOR2A03G00753040.1">
    <property type="protein sequence ID" value="TraesNOR2A03G00753040.1"/>
    <property type="gene ID" value="TraesNOR2A03G00753040"/>
</dbReference>
<dbReference type="Gramene" id="TraesSYM2A03G00750840.1">
    <property type="protein sequence ID" value="TraesSYM2A03G00750840.1"/>
    <property type="gene ID" value="TraesSYM2A03G00750840"/>
</dbReference>
<evidence type="ECO:0000313" key="4">
    <source>
        <dbReference type="Proteomes" id="UP000019116"/>
    </source>
</evidence>
<dbReference type="Gramene" id="TraesLAC2A03G00747070.1">
    <property type="protein sequence ID" value="TraesLAC2A03G00747070.1"/>
    <property type="gene ID" value="TraesLAC2A03G00747070"/>
</dbReference>
<reference evidence="3" key="2">
    <citation type="submission" date="2018-10" db="UniProtKB">
        <authorList>
            <consortium name="EnsemblPlants"/>
        </authorList>
    </citation>
    <scope>IDENTIFICATION</scope>
</reference>
<dbReference type="Gramene" id="TraesMAC2A03G00742100.1">
    <property type="protein sequence ID" value="TraesMAC2A03G00742100.1"/>
    <property type="gene ID" value="TraesMAC2A03G00742100"/>
</dbReference>
<dbReference type="Pfam" id="PF00651">
    <property type="entry name" value="BTB"/>
    <property type="match status" value="1"/>
</dbReference>
<dbReference type="Gramene" id="TraesLDM2A03G00745790.1">
    <property type="protein sequence ID" value="TraesLDM2A03G00745790.1"/>
    <property type="gene ID" value="TraesLDM2A03G00745790"/>
</dbReference>
<dbReference type="Gramene" id="TraesSTA2A03G00741480.1">
    <property type="protein sequence ID" value="TraesSTA2A03G00741480.1"/>
    <property type="gene ID" value="TraesSTA2A03G00741480"/>
</dbReference>
<dbReference type="Gramene" id="TraesRN2A0100871300.1">
    <property type="protein sequence ID" value="TraesRN2A0100871300.1"/>
    <property type="gene ID" value="TraesRN2A0100871300"/>
</dbReference>
<sequence>MEETSKAGGTGKYAFAYNNAIYSDKILRLKVDPSLPALSDSRKKARLENGASTSSQLTLSVKDGVKDIRVSSIILAAESHYFIKLFTNGMKETGNEVVLVNLHSEGYSIY</sequence>
<dbReference type="STRING" id="4565.A0A3B6B2Y1"/>
<evidence type="ECO:0000256" key="1">
    <source>
        <dbReference type="ARBA" id="ARBA00004906"/>
    </source>
</evidence>
<dbReference type="Gramene" id="TraesARI2A03G00750980.1">
    <property type="protein sequence ID" value="TraesARI2A03G00750980.1"/>
    <property type="gene ID" value="TraesARI2A03G00750980"/>
</dbReference>
<accession>A0A3B6B2Y1</accession>